<dbReference type="EMBL" id="JASMWN010000015">
    <property type="protein sequence ID" value="MDU9005570.1"/>
    <property type="molecule type" value="Genomic_DNA"/>
</dbReference>
<evidence type="ECO:0000313" key="4">
    <source>
        <dbReference type="Proteomes" id="UP001255416"/>
    </source>
</evidence>
<reference evidence="4" key="1">
    <citation type="submission" date="2023-05" db="EMBL/GenBank/DDBJ databases">
        <title>Sedimentitalea sp. nov. JM2-8.</title>
        <authorList>
            <person name="Huang J."/>
        </authorList>
    </citation>
    <scope>NUCLEOTIDE SEQUENCE [LARGE SCALE GENOMIC DNA]</scope>
    <source>
        <strain evidence="4">KHS03</strain>
    </source>
</reference>
<feature type="transmembrane region" description="Helical" evidence="1">
    <location>
        <begin position="12"/>
        <end position="32"/>
    </location>
</feature>
<evidence type="ECO:0000256" key="1">
    <source>
        <dbReference type="SAM" id="Phobius"/>
    </source>
</evidence>
<feature type="domain" description="Inner membrane protein YgaP-like transmembrane" evidence="2">
    <location>
        <begin position="1"/>
        <end position="69"/>
    </location>
</feature>
<dbReference type="Proteomes" id="UP001255416">
    <property type="component" value="Unassembled WGS sequence"/>
</dbReference>
<sequence length="70" mass="7314">MSINVGTLDRVLRAALGAGLLYLAFLSGLPAFDGAILKYGAAIVGIVMLVVAVTRVCPIYSIFGLKTCRV</sequence>
<name>A0ABU3VHC2_9RHOB</name>
<gene>
    <name evidence="3" type="ORF">QO231_17180</name>
</gene>
<keyword evidence="1" id="KW-0472">Membrane</keyword>
<dbReference type="InterPro" id="IPR021309">
    <property type="entry name" value="YgaP-like_TM"/>
</dbReference>
<proteinExistence type="predicted"/>
<organism evidence="3 4">
    <name type="scientific">Sedimentitalea todarodis</name>
    <dbReference type="NCBI Taxonomy" id="1631240"/>
    <lineage>
        <taxon>Bacteria</taxon>
        <taxon>Pseudomonadati</taxon>
        <taxon>Pseudomonadota</taxon>
        <taxon>Alphaproteobacteria</taxon>
        <taxon>Rhodobacterales</taxon>
        <taxon>Paracoccaceae</taxon>
        <taxon>Sedimentitalea</taxon>
    </lineage>
</organism>
<protein>
    <submittedName>
        <fullName evidence="3">DUF2892 domain-containing protein</fullName>
    </submittedName>
</protein>
<accession>A0ABU3VHC2</accession>
<keyword evidence="4" id="KW-1185">Reference proteome</keyword>
<dbReference type="RefSeq" id="WP_316779164.1">
    <property type="nucleotide sequence ID" value="NZ_JASMWN010000015.1"/>
</dbReference>
<keyword evidence="1" id="KW-0812">Transmembrane</keyword>
<dbReference type="Pfam" id="PF11127">
    <property type="entry name" value="YgaP-like_TM"/>
    <property type="match status" value="1"/>
</dbReference>
<keyword evidence="1" id="KW-1133">Transmembrane helix</keyword>
<evidence type="ECO:0000259" key="2">
    <source>
        <dbReference type="Pfam" id="PF11127"/>
    </source>
</evidence>
<comment type="caution">
    <text evidence="3">The sequence shown here is derived from an EMBL/GenBank/DDBJ whole genome shotgun (WGS) entry which is preliminary data.</text>
</comment>
<feature type="transmembrane region" description="Helical" evidence="1">
    <location>
        <begin position="38"/>
        <end position="63"/>
    </location>
</feature>
<evidence type="ECO:0000313" key="3">
    <source>
        <dbReference type="EMBL" id="MDU9005570.1"/>
    </source>
</evidence>